<reference evidence="10" key="1">
    <citation type="submission" date="2015-12" db="EMBL/GenBank/DDBJ databases">
        <title>Update maize B73 reference genome by single molecule sequencing technologies.</title>
        <authorList>
            <consortium name="Maize Genome Sequencing Project"/>
            <person name="Ware D."/>
        </authorList>
    </citation>
    <scope>NUCLEOTIDE SEQUENCE [LARGE SCALE GENOMIC DNA]</scope>
    <source>
        <tissue evidence="10">Seedling</tissue>
    </source>
</reference>
<dbReference type="InterPro" id="IPR041677">
    <property type="entry name" value="DNA2/NAM7_AAA_11"/>
</dbReference>
<dbReference type="IntAct" id="A0A1D6I7H4">
    <property type="interactions" value="1"/>
</dbReference>
<feature type="region of interest" description="Disordered" evidence="5">
    <location>
        <begin position="2141"/>
        <end position="2161"/>
    </location>
</feature>
<evidence type="ECO:0000313" key="10">
    <source>
        <dbReference type="EMBL" id="ONM56020.1"/>
    </source>
</evidence>
<feature type="compositionally biased region" description="Basic and acidic residues" evidence="5">
    <location>
        <begin position="2368"/>
        <end position="2379"/>
    </location>
</feature>
<keyword evidence="1" id="KW-0547">Nucleotide-binding</keyword>
<evidence type="ECO:0000256" key="5">
    <source>
        <dbReference type="SAM" id="MobiDB-lite"/>
    </source>
</evidence>
<evidence type="ECO:0000256" key="3">
    <source>
        <dbReference type="ARBA" id="ARBA00022806"/>
    </source>
</evidence>
<dbReference type="EMBL" id="CM007650">
    <property type="protein sequence ID" value="ONM56020.1"/>
    <property type="molecule type" value="Genomic_DNA"/>
</dbReference>
<dbReference type="InParanoid" id="A0A1D6I7H4"/>
<dbReference type="Pfam" id="PF23576">
    <property type="entry name" value="SEN1_barrel"/>
    <property type="match status" value="1"/>
</dbReference>
<keyword evidence="4" id="KW-0067">ATP-binding</keyword>
<feature type="compositionally biased region" description="Basic and acidic residues" evidence="5">
    <location>
        <begin position="2250"/>
        <end position="2259"/>
    </location>
</feature>
<organism evidence="10">
    <name type="scientific">Zea mays</name>
    <name type="common">Maize</name>
    <dbReference type="NCBI Taxonomy" id="4577"/>
    <lineage>
        <taxon>Eukaryota</taxon>
        <taxon>Viridiplantae</taxon>
        <taxon>Streptophyta</taxon>
        <taxon>Embryophyta</taxon>
        <taxon>Tracheophyta</taxon>
        <taxon>Spermatophyta</taxon>
        <taxon>Magnoliopsida</taxon>
        <taxon>Liliopsida</taxon>
        <taxon>Poales</taxon>
        <taxon>Poaceae</taxon>
        <taxon>PACMAD clade</taxon>
        <taxon>Panicoideae</taxon>
        <taxon>Andropogonodae</taxon>
        <taxon>Andropogoneae</taxon>
        <taxon>Tripsacinae</taxon>
        <taxon>Zea</taxon>
    </lineage>
</organism>
<feature type="transmembrane region" description="Helical" evidence="6">
    <location>
        <begin position="439"/>
        <end position="460"/>
    </location>
</feature>
<dbReference type="InterPro" id="IPR047187">
    <property type="entry name" value="SF1_C_Upf1"/>
</dbReference>
<sequence>MAAARRIDLADRWRRMQEDEDADDGGESSAAKHRRLIRAKEEWFSHCYTFLINLPKEDHIWCGYADIMSPFMETFHGFFDDEDENSSLRIMWTRVSREMGICTQCVCEHHQAQGFFNTEYQSDTVDPLLKVLRLLDEERITGHLIHINTKLQLKEYDPSCHGAEVVSIMFEVLMYPVLLDDQSLANQFQMFIEKIDETYEVSLSTNQQYPGVYALLFFKSCKARAIGLRLARSMGKLRRAVDLEPLQPLLQKYIIFLEAEVLPSTSEHSRPRVQLKRADVWLGFKSLLGFLEAPAFEDGILEKYPFLNIVLNHVSDDTSDLSCAVSCLKASFEMLGCKLWLRTTLSPSVMRNTLLGHCFHTHTEKSHKEIFDLFLPFLQAFICMQSLEALQDGEHEKQRRNILYFLLHQVTRSSNFSALMRKTATKWLKYLGVLNHPSINSVMGAMFFLLFAFQIALLIVQRGYTMNPPCPPSECAHMWGPSLISSVEDTSLHVSLRQPALVLIYIIIISDASALIYYKLKYGAVQKVNVSNSVMFADDDDELPFSHDAEDKSQSCWNDFNVLSKLASRECKDWKCVPLLWYLTMVQLEPSKLPVAFSKAVLWGLSHISVLEPGLATELSMPVNTWLSSQTGEVSSAFTWQVPNGADDGGGGDCINVVKVSQLCTLLLRIFKRLAIHVMTQIEHRGLQKQWTWEPMMGESLILALVDNNDDVRQVGRALLEHVSQARGLTSGLQFLCSSASSLTAVFLGLRYVVQLVGTRSVLADFSSFHHLFFVICKLLKEVVVQRPQIAQPAKPPEGGFLRQPYSSVLASPPEHAVDVSNWEKFCTLLSATLWPFISTCLREGKELIGLKQCQISCVRLLELLPLVYERVNSNCRTLSCSTTTVFQNPMDISWFIHLVHWGKSSLLVIIRHWKQCMLSLLKELKCSHSGTIQCYIEDLDNIISHDAVNINELEERVSNLELVLSKEVATKIERRGLADLPMFKEPIVSVPSPVHERHSGMDSFVDVESTKSSHPPDVHEIILLSDSEDNLLAPDVSSEEVLSSVMENDASTASNMLKDATPLEQSTLNDNRHSPLEPQICHPVSNISASSKPVSTDSRDNIAATKGLLRMKKPRPPMNTNNNSTSPKMVKSSVTGTSQQLHPKLLSDTEKFKSIFRDISDDEDDPLDHALDNYRRPQVLSRKPCILVPKRQVVQLPVPVGRKPGSGSRVTSTRRLQPPKLGSWFRNILEMDYFAVVGLSSPEIVRKPALKEVPVCFDSPAQYVEIFQPLVLEEFKAQLQNAYVETPPDDMMCGCVSILAVERVDDFLIVRARPEHSQSIKFRGCTENDLVLLTKDPLKNQGQQVHVLGKVERRESDKNKALIFVMKFFLSSDNARLNKVKRFLVERSKWFLNRVMSMTPQIREFSALSSLHDIPVLPAILNPVSCAASHHNSGKVYLDRLALPMRKALESSYNDSQLQALSIAIGPTSSKANFDLSLIQGPPGTGKTRTIVAIVSALLSLHAGDPYKSQRNEYVGSTDFTKPRAKISQSAAVIRAWQDAALAKQLEKDSQKECPRTTERFVKGRALVCAQSNAAVDELVSRLSEGLYSADGKLYKPYIVRVGNAKTVHSNSLPFFIDTLVEQRLSDQLNINNDGKKSSDAESSSSLRSKLEKIVDRIRYYESRQKLIESDKSEDGSSVPGEGEADEVSDEALGGKLNFLYAQKRVVSAELATAHAREKKIADENKFLKHKVRKSILGEAEIIVTTLSGCGGDIYGVCSETASSNKYGTFSEHALFDVVIIDEAAQALEPATLIPLQILKSRGTKCIMVGDPKQLPATVMSGLASKFLYECSMFERLQRAGYPVIMLTKQYRMHPEISRFPSLHFYENKLLDGVEVADKSASFHFHECLGPYMFFDIADGREHCGRNAATQSLCNDFEADAALEILSFLNNRYPLEFTSRKIGIITPYRSQLSILRSKFTSSFGPEIVAEMEINTVDGFQGREVDILLLSTVRASNSSDDSHRTGEARSIGFVADVRRMNVALTRARLSLWIVGNARTLRINSHWNSLVCDAEERNLFVSIKRPYGLMFEKGQPHSRNTHRYTSHLKQKDNKKAALMSSKRVGVKFQEQPTHAIRNVEKESLSKEQSKWTSLWDQKIPGTQESVMRSSEDKSQKHSGNMRVTKCSLQENMDQDFVIRKQMDDKKLAVHNDKHLGLSKGLVKRGDDGSIVTMKTELNMTVEQNLCKETNKASTDQELFQNSKVRTCNKKSASENSKKNDVSPPAVPGQQKLIQKSKAPRTVSEKPRCDNLNHENYDPANKNDGAYPPTDPDMKKANKARGARKFSEQPRPGNLTQVDLARPSHFDEASSHVPELKKSRSSKLTSQKDLVAERKRQREDIDTLLSSSLISSTKPSSSRNTKKQK</sequence>
<dbReference type="GO" id="GO:0005694">
    <property type="term" value="C:chromosome"/>
    <property type="evidence" value="ECO:0007669"/>
    <property type="project" value="UniProtKB-ARBA"/>
</dbReference>
<evidence type="ECO:0000256" key="1">
    <source>
        <dbReference type="ARBA" id="ARBA00022741"/>
    </source>
</evidence>
<feature type="region of interest" description="Disordered" evidence="5">
    <location>
        <begin position="2245"/>
        <end position="2403"/>
    </location>
</feature>
<feature type="region of interest" description="Disordered" evidence="5">
    <location>
        <begin position="1112"/>
        <end position="1132"/>
    </location>
</feature>
<dbReference type="PANTHER" id="PTHR10887:SF495">
    <property type="entry name" value="HELICASE SENATAXIN ISOFORM X1-RELATED"/>
    <property type="match status" value="1"/>
</dbReference>
<feature type="compositionally biased region" description="Low complexity" evidence="5">
    <location>
        <begin position="2382"/>
        <end position="2396"/>
    </location>
</feature>
<dbReference type="InterPro" id="IPR056474">
    <property type="entry name" value="SEN1_barrel"/>
</dbReference>
<keyword evidence="6" id="KW-1133">Transmembrane helix</keyword>
<feature type="domain" description="DNA2/NAM7 helicase helicase" evidence="7">
    <location>
        <begin position="1454"/>
        <end position="1822"/>
    </location>
</feature>
<dbReference type="ExpressionAtlas" id="A0A1D6I7H4">
    <property type="expression patterns" value="baseline and differential"/>
</dbReference>
<gene>
    <name evidence="10" type="ORF">ZEAMMB73_Zm00001d020978</name>
</gene>
<feature type="domain" description="Helicase SEN1 beta-barrel" evidence="9">
    <location>
        <begin position="1294"/>
        <end position="1396"/>
    </location>
</feature>
<name>A0A1D6I7H4_MAIZE</name>
<dbReference type="GO" id="GO:0016787">
    <property type="term" value="F:hydrolase activity"/>
    <property type="evidence" value="ECO:0007669"/>
    <property type="project" value="UniProtKB-KW"/>
</dbReference>
<keyword evidence="2 10" id="KW-0378">Hydrolase</keyword>
<dbReference type="CDD" id="cd18808">
    <property type="entry name" value="SF1_C_Upf1"/>
    <property type="match status" value="1"/>
</dbReference>
<keyword evidence="3" id="KW-0347">Helicase</keyword>
<feature type="compositionally biased region" description="Basic and acidic residues" evidence="5">
    <location>
        <begin position="2281"/>
        <end position="2295"/>
    </location>
</feature>
<evidence type="ECO:0000259" key="7">
    <source>
        <dbReference type="Pfam" id="PF13086"/>
    </source>
</evidence>
<dbReference type="InterPro" id="IPR045055">
    <property type="entry name" value="DNA2/NAM7-like"/>
</dbReference>
<feature type="transmembrane region" description="Helical" evidence="6">
    <location>
        <begin position="500"/>
        <end position="518"/>
    </location>
</feature>
<dbReference type="FunFam" id="3.40.50.300:FF:000326">
    <property type="entry name" value="P-loop containing nucleoside triphosphate hydrolase"/>
    <property type="match status" value="1"/>
</dbReference>
<dbReference type="Gene3D" id="3.40.50.300">
    <property type="entry name" value="P-loop containing nucleotide triphosphate hydrolases"/>
    <property type="match status" value="2"/>
</dbReference>
<protein>
    <submittedName>
        <fullName evidence="10">p-loop containing nucleoside triphosphate hydrolase superfamily protein</fullName>
    </submittedName>
</protein>
<evidence type="ECO:0000256" key="2">
    <source>
        <dbReference type="ARBA" id="ARBA00022801"/>
    </source>
</evidence>
<evidence type="ECO:0000256" key="4">
    <source>
        <dbReference type="ARBA" id="ARBA00022840"/>
    </source>
</evidence>
<evidence type="ECO:0000259" key="9">
    <source>
        <dbReference type="Pfam" id="PF23576"/>
    </source>
</evidence>
<dbReference type="SMR" id="A0A1D6I7H4"/>
<dbReference type="InterPro" id="IPR041679">
    <property type="entry name" value="DNA2/NAM7-like_C"/>
</dbReference>
<proteinExistence type="predicted"/>
<evidence type="ECO:0000259" key="8">
    <source>
        <dbReference type="Pfam" id="PF13087"/>
    </source>
</evidence>
<dbReference type="PANTHER" id="PTHR10887">
    <property type="entry name" value="DNA2/NAM7 HELICASE FAMILY"/>
    <property type="match status" value="1"/>
</dbReference>
<dbReference type="GO" id="GO:0005524">
    <property type="term" value="F:ATP binding"/>
    <property type="evidence" value="ECO:0007669"/>
    <property type="project" value="UniProtKB-KW"/>
</dbReference>
<accession>A0A1D6I7H4</accession>
<dbReference type="Pfam" id="PF13087">
    <property type="entry name" value="AAA_12"/>
    <property type="match status" value="1"/>
</dbReference>
<dbReference type="CDD" id="cd18042">
    <property type="entry name" value="DEXXQc_SETX"/>
    <property type="match status" value="1"/>
</dbReference>
<keyword evidence="6" id="KW-0472">Membrane</keyword>
<dbReference type="SUPFAM" id="SSF52540">
    <property type="entry name" value="P-loop containing nucleoside triphosphate hydrolases"/>
    <property type="match status" value="1"/>
</dbReference>
<dbReference type="STRING" id="4577.A0A1D6I7H4"/>
<dbReference type="Pfam" id="PF13086">
    <property type="entry name" value="AAA_11"/>
    <property type="match status" value="1"/>
</dbReference>
<feature type="compositionally biased region" description="Basic and acidic residues" evidence="5">
    <location>
        <begin position="2340"/>
        <end position="2356"/>
    </location>
</feature>
<dbReference type="GO" id="GO:0004386">
    <property type="term" value="F:helicase activity"/>
    <property type="evidence" value="ECO:0007669"/>
    <property type="project" value="UniProtKB-KW"/>
</dbReference>
<evidence type="ECO:0000256" key="6">
    <source>
        <dbReference type="SAM" id="Phobius"/>
    </source>
</evidence>
<keyword evidence="6" id="KW-0812">Transmembrane</keyword>
<feature type="domain" description="DNA2/NAM7 helicase-like C-terminal" evidence="8">
    <location>
        <begin position="1830"/>
        <end position="2037"/>
    </location>
</feature>
<dbReference type="InterPro" id="IPR027417">
    <property type="entry name" value="P-loop_NTPase"/>
</dbReference>